<name>A0A3E4YLN7_9FIRM</name>
<dbReference type="RefSeq" id="WP_117718262.1">
    <property type="nucleotide sequence ID" value="NZ_QSTP01000001.1"/>
</dbReference>
<organism evidence="1 2">
    <name type="scientific">Agathobacter rectalis</name>
    <dbReference type="NCBI Taxonomy" id="39491"/>
    <lineage>
        <taxon>Bacteria</taxon>
        <taxon>Bacillati</taxon>
        <taxon>Bacillota</taxon>
        <taxon>Clostridia</taxon>
        <taxon>Lachnospirales</taxon>
        <taxon>Lachnospiraceae</taxon>
        <taxon>Agathobacter</taxon>
    </lineage>
</organism>
<gene>
    <name evidence="1" type="ORF">DXB99_02970</name>
</gene>
<dbReference type="EMBL" id="QSTP01000001">
    <property type="protein sequence ID" value="RGM75503.1"/>
    <property type="molecule type" value="Genomic_DNA"/>
</dbReference>
<reference evidence="1 2" key="1">
    <citation type="submission" date="2018-08" db="EMBL/GenBank/DDBJ databases">
        <title>A genome reference for cultivated species of the human gut microbiota.</title>
        <authorList>
            <person name="Zou Y."/>
            <person name="Xue W."/>
            <person name="Luo G."/>
        </authorList>
    </citation>
    <scope>NUCLEOTIDE SEQUENCE [LARGE SCALE GENOMIC DNA]</scope>
    <source>
        <strain evidence="1 2">OM07-13</strain>
    </source>
</reference>
<proteinExistence type="predicted"/>
<sequence length="84" mass="9983">MKLKTCMEIGKNCGLTKIEECYDNIYLHSSMIFKYQDINKEIEELQRDIFYHEPDLFCKIFNADKNKLLENGWICTFNSTVSCK</sequence>
<accession>A0A3E4YLN7</accession>
<comment type="caution">
    <text evidence="1">The sequence shown here is derived from an EMBL/GenBank/DDBJ whole genome shotgun (WGS) entry which is preliminary data.</text>
</comment>
<protein>
    <submittedName>
        <fullName evidence="1">Uncharacterized protein</fullName>
    </submittedName>
</protein>
<dbReference type="AlphaFoldDB" id="A0A3E4YLN7"/>
<evidence type="ECO:0000313" key="2">
    <source>
        <dbReference type="Proteomes" id="UP000260758"/>
    </source>
</evidence>
<dbReference type="Proteomes" id="UP000260758">
    <property type="component" value="Unassembled WGS sequence"/>
</dbReference>
<evidence type="ECO:0000313" key="1">
    <source>
        <dbReference type="EMBL" id="RGM75503.1"/>
    </source>
</evidence>